<name>A0ABR2RKF2_9ROSI</name>
<organism evidence="2 3">
    <name type="scientific">Hibiscus sabdariffa</name>
    <name type="common">roselle</name>
    <dbReference type="NCBI Taxonomy" id="183260"/>
    <lineage>
        <taxon>Eukaryota</taxon>
        <taxon>Viridiplantae</taxon>
        <taxon>Streptophyta</taxon>
        <taxon>Embryophyta</taxon>
        <taxon>Tracheophyta</taxon>
        <taxon>Spermatophyta</taxon>
        <taxon>Magnoliopsida</taxon>
        <taxon>eudicotyledons</taxon>
        <taxon>Gunneridae</taxon>
        <taxon>Pentapetalae</taxon>
        <taxon>rosids</taxon>
        <taxon>malvids</taxon>
        <taxon>Malvales</taxon>
        <taxon>Malvaceae</taxon>
        <taxon>Malvoideae</taxon>
        <taxon>Hibiscus</taxon>
    </lineage>
</organism>
<feature type="compositionally biased region" description="Basic and acidic residues" evidence="1">
    <location>
        <begin position="125"/>
        <end position="134"/>
    </location>
</feature>
<sequence>MRLRRNDSTMDGRCSIMWYLLDLQRRNWVVHLNHIPRNLNKLADSLTKLPTSDSLDVIVFDTVLFSISCVAVEVSGEHDDVKKERNKSHKFSDQKTLSLSLVLFQFPGRSKKHSENGLRVPESPTRVDKEALMS</sequence>
<evidence type="ECO:0000313" key="2">
    <source>
        <dbReference type="EMBL" id="KAK9013421.1"/>
    </source>
</evidence>
<protein>
    <recommendedName>
        <fullName evidence="4">RNase H type-1 domain-containing protein</fullName>
    </recommendedName>
</protein>
<dbReference type="EMBL" id="JBBPBN010000022">
    <property type="protein sequence ID" value="KAK9013421.1"/>
    <property type="molecule type" value="Genomic_DNA"/>
</dbReference>
<comment type="caution">
    <text evidence="2">The sequence shown here is derived from an EMBL/GenBank/DDBJ whole genome shotgun (WGS) entry which is preliminary data.</text>
</comment>
<accession>A0ABR2RKF2</accession>
<proteinExistence type="predicted"/>
<evidence type="ECO:0000256" key="1">
    <source>
        <dbReference type="SAM" id="MobiDB-lite"/>
    </source>
</evidence>
<evidence type="ECO:0000313" key="3">
    <source>
        <dbReference type="Proteomes" id="UP001396334"/>
    </source>
</evidence>
<evidence type="ECO:0008006" key="4">
    <source>
        <dbReference type="Google" id="ProtNLM"/>
    </source>
</evidence>
<dbReference type="Proteomes" id="UP001396334">
    <property type="component" value="Unassembled WGS sequence"/>
</dbReference>
<reference evidence="2 3" key="1">
    <citation type="journal article" date="2024" name="G3 (Bethesda)">
        <title>Genome assembly of Hibiscus sabdariffa L. provides insights into metabolisms of medicinal natural products.</title>
        <authorList>
            <person name="Kim T."/>
        </authorList>
    </citation>
    <scope>NUCLEOTIDE SEQUENCE [LARGE SCALE GENOMIC DNA]</scope>
    <source>
        <strain evidence="2">TK-2024</strain>
        <tissue evidence="2">Old leaves</tissue>
    </source>
</reference>
<keyword evidence="3" id="KW-1185">Reference proteome</keyword>
<gene>
    <name evidence="2" type="ORF">V6N11_041430</name>
</gene>
<feature type="region of interest" description="Disordered" evidence="1">
    <location>
        <begin position="110"/>
        <end position="134"/>
    </location>
</feature>